<sequence length="553" mass="62974">MRKLMFHVVGCERILEVKQLKIETIEVHAIADSQEEFFRKFWDLDFFDKRMAFHEIHPWTLGGLLRAFFDLALAYFLLCISTFMFFSSKCLKIVGLCLPCPCKGILGYRNGNLCWHELLVERPVRKIYAVQLSVKSRFPFDLIWAKDLSKLNTKLIEEGNCENGFLELEGEACSSSYTSPRMQNLVDREGGFDAKGKRIMNLRQRSGFRRRRRATLEYGKFSSASQNDGLRSTVGVSSSASPCDVVEIKDKSTESLTLQDDVNAPAGKYRGEKTSEGIELSGFFGDSRDMDKHLFSFGKYIANAQENRPNLGSDTDAIRMLERALEEERAACAALHLELEKERAAAATAADEAMAMISRLQEEKASMEIESRQYQRMIEEKFAYDEEELDVLKDILFRREKENHFLEKEIEVYRQMGSPENGQSKNDRSDMLDGWKPMPLSLLDLNADPLSTQQKIINTKSSNCKKMGSKADLPSIYEAPLIEKHGHPNGCDITEKIVISVWKENEQKDNVMCQAMTSEASQVSISNEKTIYCAGEELQQDGKLKEMESLRTS</sequence>
<name>A0A978URP3_ZIZJJ</name>
<evidence type="ECO:0000259" key="7">
    <source>
        <dbReference type="PROSITE" id="PS51775"/>
    </source>
</evidence>
<evidence type="ECO:0000256" key="4">
    <source>
        <dbReference type="ARBA" id="ARBA00023136"/>
    </source>
</evidence>
<feature type="transmembrane region" description="Helical" evidence="6">
    <location>
        <begin position="67"/>
        <end position="86"/>
    </location>
</feature>
<dbReference type="AlphaFoldDB" id="A0A978URP3"/>
<dbReference type="GO" id="GO:0080115">
    <property type="term" value="F:myosin XI tail binding"/>
    <property type="evidence" value="ECO:0007669"/>
    <property type="project" value="UniProtKB-ARBA"/>
</dbReference>
<dbReference type="Pfam" id="PF04576">
    <property type="entry name" value="Zein-binding"/>
    <property type="match status" value="1"/>
</dbReference>
<protein>
    <recommendedName>
        <fullName evidence="7">GTD-binding domain-containing protein</fullName>
    </recommendedName>
</protein>
<gene>
    <name evidence="8" type="ORF">FEM48_Zijuj09G0076200</name>
</gene>
<feature type="domain" description="GTD-binding" evidence="7">
    <location>
        <begin position="316"/>
        <end position="414"/>
    </location>
</feature>
<evidence type="ECO:0000256" key="2">
    <source>
        <dbReference type="ARBA" id="ARBA00022692"/>
    </source>
</evidence>
<keyword evidence="3 6" id="KW-1133">Transmembrane helix</keyword>
<reference evidence="8" key="1">
    <citation type="journal article" date="2021" name="Front. Plant Sci.">
        <title>Chromosome-Scale Genome Assembly for Chinese Sour Jujube and Insights Into Its Genome Evolution and Domestication Signature.</title>
        <authorList>
            <person name="Shen L.-Y."/>
            <person name="Luo H."/>
            <person name="Wang X.-L."/>
            <person name="Wang X.-M."/>
            <person name="Qiu X.-J."/>
            <person name="Liu H."/>
            <person name="Zhou S.-S."/>
            <person name="Jia K.-H."/>
            <person name="Nie S."/>
            <person name="Bao Y.-T."/>
            <person name="Zhang R.-G."/>
            <person name="Yun Q.-Z."/>
            <person name="Chai Y.-H."/>
            <person name="Lu J.-Y."/>
            <person name="Li Y."/>
            <person name="Zhao S.-W."/>
            <person name="Mao J.-F."/>
            <person name="Jia S.-G."/>
            <person name="Mao Y.-M."/>
        </authorList>
    </citation>
    <scope>NUCLEOTIDE SEQUENCE</scope>
    <source>
        <strain evidence="8">AT0</strain>
        <tissue evidence="8">Leaf</tissue>
    </source>
</reference>
<keyword evidence="5" id="KW-0175">Coiled coil</keyword>
<dbReference type="PANTHER" id="PTHR31422:SF44">
    <property type="entry name" value="GTD-BINDING DOMAIN-CONTAINING PROTEIN"/>
    <property type="match status" value="1"/>
</dbReference>
<dbReference type="EMBL" id="JAEACU010000009">
    <property type="protein sequence ID" value="KAH7517543.1"/>
    <property type="molecule type" value="Genomic_DNA"/>
</dbReference>
<dbReference type="PROSITE" id="PS51775">
    <property type="entry name" value="GTD_BINDING"/>
    <property type="match status" value="1"/>
</dbReference>
<evidence type="ECO:0000256" key="5">
    <source>
        <dbReference type="SAM" id="Coils"/>
    </source>
</evidence>
<keyword evidence="2 6" id="KW-0812">Transmembrane</keyword>
<organism evidence="8 9">
    <name type="scientific">Ziziphus jujuba var. spinosa</name>
    <dbReference type="NCBI Taxonomy" id="714518"/>
    <lineage>
        <taxon>Eukaryota</taxon>
        <taxon>Viridiplantae</taxon>
        <taxon>Streptophyta</taxon>
        <taxon>Embryophyta</taxon>
        <taxon>Tracheophyta</taxon>
        <taxon>Spermatophyta</taxon>
        <taxon>Magnoliopsida</taxon>
        <taxon>eudicotyledons</taxon>
        <taxon>Gunneridae</taxon>
        <taxon>Pentapetalae</taxon>
        <taxon>rosids</taxon>
        <taxon>fabids</taxon>
        <taxon>Rosales</taxon>
        <taxon>Rhamnaceae</taxon>
        <taxon>Paliureae</taxon>
        <taxon>Ziziphus</taxon>
    </lineage>
</organism>
<evidence type="ECO:0000256" key="3">
    <source>
        <dbReference type="ARBA" id="ARBA00022989"/>
    </source>
</evidence>
<dbReference type="InterPro" id="IPR007656">
    <property type="entry name" value="GTD-bd"/>
</dbReference>
<keyword evidence="4 6" id="KW-0472">Membrane</keyword>
<evidence type="ECO:0000256" key="1">
    <source>
        <dbReference type="ARBA" id="ARBA00004370"/>
    </source>
</evidence>
<evidence type="ECO:0000256" key="6">
    <source>
        <dbReference type="SAM" id="Phobius"/>
    </source>
</evidence>
<comment type="subcellular location">
    <subcellularLocation>
        <location evidence="1">Membrane</location>
    </subcellularLocation>
</comment>
<comment type="caution">
    <text evidence="8">The sequence shown here is derived from an EMBL/GenBank/DDBJ whole genome shotgun (WGS) entry which is preliminary data.</text>
</comment>
<dbReference type="PANTHER" id="PTHR31422">
    <property type="entry name" value="BNAANNG28530D PROTEIN"/>
    <property type="match status" value="1"/>
</dbReference>
<evidence type="ECO:0000313" key="9">
    <source>
        <dbReference type="Proteomes" id="UP000813462"/>
    </source>
</evidence>
<evidence type="ECO:0000313" key="8">
    <source>
        <dbReference type="EMBL" id="KAH7517543.1"/>
    </source>
</evidence>
<feature type="coiled-coil region" evidence="5">
    <location>
        <begin position="318"/>
        <end position="380"/>
    </location>
</feature>
<accession>A0A978URP3</accession>
<proteinExistence type="predicted"/>
<dbReference type="Proteomes" id="UP000813462">
    <property type="component" value="Unassembled WGS sequence"/>
</dbReference>
<dbReference type="GO" id="GO:0016020">
    <property type="term" value="C:membrane"/>
    <property type="evidence" value="ECO:0007669"/>
    <property type="project" value="UniProtKB-SubCell"/>
</dbReference>